<dbReference type="InterPro" id="IPR021109">
    <property type="entry name" value="Peptidase_aspartic_dom_sf"/>
</dbReference>
<dbReference type="Pfam" id="PF13966">
    <property type="entry name" value="zf-RVT"/>
    <property type="match status" value="1"/>
</dbReference>
<dbReference type="PANTHER" id="PTHR33116:SF84">
    <property type="entry name" value="RNA-DIRECTED DNA POLYMERASE"/>
    <property type="match status" value="1"/>
</dbReference>
<protein>
    <recommendedName>
        <fullName evidence="3">Reverse transcriptase domain-containing protein</fullName>
    </recommendedName>
</protein>
<feature type="region of interest" description="Disordered" evidence="2">
    <location>
        <begin position="2466"/>
        <end position="2504"/>
    </location>
</feature>
<gene>
    <name evidence="4" type="ORF">Tci_048038</name>
</gene>
<dbReference type="InterPro" id="IPR005162">
    <property type="entry name" value="Retrotrans_gag_dom"/>
</dbReference>
<name>A0A6L2MQP0_TANCI</name>
<feature type="non-terminal residue" evidence="4">
    <location>
        <position position="1"/>
    </location>
</feature>
<dbReference type="InterPro" id="IPR054722">
    <property type="entry name" value="PolX-like_BBD"/>
</dbReference>
<dbReference type="InterPro" id="IPR013103">
    <property type="entry name" value="RVT_2"/>
</dbReference>
<organism evidence="4">
    <name type="scientific">Tanacetum cinerariifolium</name>
    <name type="common">Dalmatian daisy</name>
    <name type="synonym">Chrysanthemum cinerariifolium</name>
    <dbReference type="NCBI Taxonomy" id="118510"/>
    <lineage>
        <taxon>Eukaryota</taxon>
        <taxon>Viridiplantae</taxon>
        <taxon>Streptophyta</taxon>
        <taxon>Embryophyta</taxon>
        <taxon>Tracheophyta</taxon>
        <taxon>Spermatophyta</taxon>
        <taxon>Magnoliopsida</taxon>
        <taxon>eudicotyledons</taxon>
        <taxon>Gunneridae</taxon>
        <taxon>Pentapetalae</taxon>
        <taxon>asterids</taxon>
        <taxon>campanulids</taxon>
        <taxon>Asterales</taxon>
        <taxon>Asteraceae</taxon>
        <taxon>Asteroideae</taxon>
        <taxon>Anthemideae</taxon>
        <taxon>Anthemidinae</taxon>
        <taxon>Tanacetum</taxon>
    </lineage>
</organism>
<feature type="region of interest" description="Disordered" evidence="2">
    <location>
        <begin position="2882"/>
        <end position="2901"/>
    </location>
</feature>
<dbReference type="InterPro" id="IPR057670">
    <property type="entry name" value="SH3_retrovirus"/>
</dbReference>
<dbReference type="CDD" id="cd01650">
    <property type="entry name" value="RT_nLTR_like"/>
    <property type="match status" value="1"/>
</dbReference>
<dbReference type="SUPFAM" id="SSF56672">
    <property type="entry name" value="DNA/RNA polymerases"/>
    <property type="match status" value="1"/>
</dbReference>
<evidence type="ECO:0000313" key="4">
    <source>
        <dbReference type="EMBL" id="GEU76060.1"/>
    </source>
</evidence>
<dbReference type="Pfam" id="PF03732">
    <property type="entry name" value="Retrotrans_gag"/>
    <property type="match status" value="1"/>
</dbReference>
<dbReference type="Gene3D" id="2.40.70.10">
    <property type="entry name" value="Acid Proteases"/>
    <property type="match status" value="1"/>
</dbReference>
<feature type="compositionally biased region" description="Polar residues" evidence="2">
    <location>
        <begin position="2466"/>
        <end position="2489"/>
    </location>
</feature>
<dbReference type="InterPro" id="IPR043502">
    <property type="entry name" value="DNA/RNA_pol_sf"/>
</dbReference>
<feature type="compositionally biased region" description="Low complexity" evidence="2">
    <location>
        <begin position="2326"/>
        <end position="2340"/>
    </location>
</feature>
<dbReference type="InterPro" id="IPR025558">
    <property type="entry name" value="DUF4283"/>
</dbReference>
<feature type="compositionally biased region" description="Basic and acidic residues" evidence="2">
    <location>
        <begin position="665"/>
        <end position="680"/>
    </location>
</feature>
<keyword evidence="1" id="KW-0378">Hydrolase</keyword>
<feature type="region of interest" description="Disordered" evidence="2">
    <location>
        <begin position="2706"/>
        <end position="2725"/>
    </location>
</feature>
<dbReference type="PROSITE" id="PS50878">
    <property type="entry name" value="RT_POL"/>
    <property type="match status" value="1"/>
</dbReference>
<dbReference type="EMBL" id="BKCJ010007205">
    <property type="protein sequence ID" value="GEU76060.1"/>
    <property type="molecule type" value="Genomic_DNA"/>
</dbReference>
<comment type="caution">
    <text evidence="4">The sequence shown here is derived from an EMBL/GenBank/DDBJ whole genome shotgun (WGS) entry which is preliminary data.</text>
</comment>
<dbReference type="InterPro" id="IPR000477">
    <property type="entry name" value="RT_dom"/>
</dbReference>
<feature type="compositionally biased region" description="Basic residues" evidence="2">
    <location>
        <begin position="2309"/>
        <end position="2325"/>
    </location>
</feature>
<evidence type="ECO:0000256" key="1">
    <source>
        <dbReference type="ARBA" id="ARBA00022750"/>
    </source>
</evidence>
<feature type="compositionally biased region" description="Pro residues" evidence="2">
    <location>
        <begin position="2708"/>
        <end position="2720"/>
    </location>
</feature>
<dbReference type="Pfam" id="PF25597">
    <property type="entry name" value="SH3_retrovirus"/>
    <property type="match status" value="1"/>
</dbReference>
<dbReference type="Pfam" id="PF00078">
    <property type="entry name" value="RVT_1"/>
    <property type="match status" value="1"/>
</dbReference>
<proteinExistence type="predicted"/>
<accession>A0A6L2MQP0</accession>
<feature type="region of interest" description="Disordered" evidence="2">
    <location>
        <begin position="2304"/>
        <end position="2358"/>
    </location>
</feature>
<dbReference type="Pfam" id="PF22936">
    <property type="entry name" value="Pol_BBD"/>
    <property type="match status" value="1"/>
</dbReference>
<evidence type="ECO:0000256" key="2">
    <source>
        <dbReference type="SAM" id="MobiDB-lite"/>
    </source>
</evidence>
<dbReference type="Pfam" id="PF14111">
    <property type="entry name" value="DUF4283"/>
    <property type="match status" value="1"/>
</dbReference>
<dbReference type="PANTHER" id="PTHR33116">
    <property type="entry name" value="REVERSE TRANSCRIPTASE ZINC-BINDING DOMAIN-CONTAINING PROTEIN-RELATED-RELATED"/>
    <property type="match status" value="1"/>
</dbReference>
<reference evidence="4" key="1">
    <citation type="journal article" date="2019" name="Sci. Rep.">
        <title>Draft genome of Tanacetum cinerariifolium, the natural source of mosquito coil.</title>
        <authorList>
            <person name="Yamashiro T."/>
            <person name="Shiraishi A."/>
            <person name="Satake H."/>
            <person name="Nakayama K."/>
        </authorList>
    </citation>
    <scope>NUCLEOTIDE SEQUENCE</scope>
</reference>
<keyword evidence="1" id="KW-0064">Aspartyl protease</keyword>
<dbReference type="Pfam" id="PF07727">
    <property type="entry name" value="RVT_2"/>
    <property type="match status" value="1"/>
</dbReference>
<feature type="compositionally biased region" description="Polar residues" evidence="2">
    <location>
        <begin position="2886"/>
        <end position="2895"/>
    </location>
</feature>
<dbReference type="InterPro" id="IPR026960">
    <property type="entry name" value="RVT-Znf"/>
</dbReference>
<evidence type="ECO:0000259" key="3">
    <source>
        <dbReference type="PROSITE" id="PS50878"/>
    </source>
</evidence>
<feature type="compositionally biased region" description="Basic and acidic residues" evidence="2">
    <location>
        <begin position="2344"/>
        <end position="2358"/>
    </location>
</feature>
<sequence length="2990" mass="340457">YIEIQDLKAQLQDKNIAISELKKLIEKGKGKSVETKFDKPSVVRQPNAQRIPKPSVLGKPAPFSNSLERRYFPKTKPVPKTNVSEGLSKPVTAQTLPQTARQAVSNITVLKLGMYQIDNKITQTRAPQSPQTVRNINPRVSTSTGVNHKINVSRPWHKSNQLKDKVMPNNIQVKLKKTQVEEHPRISSISNKTKFVTACNDSLNSRTLNVNIVQLILFIVDSGCTKHMTSNLKLLCNFVEKFMGTVRSGNDQFAPILRYGDLVQGNIMIKRVYYVEGLNHNLFSVGQFCDADLKAAFRKSTCFVRDLQGNDLLTGLASKIRNIDGKPLRSAIRNIVPSSGIEGAALHGIGGSFSTCPDVEKNLALPQGMMPANSVKATMPAKLKHVQHNSFISIVQNQPSKKVVKIKELRNDERVEGAAVAIPLDEVEAVSSCFVNTLYGYFIGNRLAFPLVENYVKNTWAKYGLKCIQLHEEFFLFQFNTKEGMERVLEDSPWLIRREPFILNIWSQSTNLKKAEIKKAPVWVKFHHVPIVAYSEVGLSLISTQIGKPITMDPYTSNMCVSSWGRNTYARVLIEVFADQELKDELVIVIRVGKEMGHSLATISIKYEWRPPRCSTCLIFDHVSDKCPKLPKVVTTQALADDGLEVVKRRRTRVDKGQNSSDNAKNSKEPNVKEKAAVDKGKVQVSNSFNALDNDDDEFRSRMLMSLNWRSFARMFLIIGSGFRMVACVLKVRESLWGGIGMMLMFRPWCLLGDFNSALSLDDMLLSSSTIDISMREFKECMDNIEVMDVQRTGLKWKCDFQPYRISDHSPAMLCLPSAVSSKPRSFKFTNILVHNTRFKEVLMYENGNLHDNVKRLRHELDTVQQERFLKQKAKVDWLRDGDGNNAYFHKSAKSHVSRSRIDVVMNSKGVIYENEKVAEALVAHYEMFLGQHGTVIPLCDSNLFQNHLDDVAAIEMIREVSDQEIKDAIFSMGNDKSLGPDGYTAAFFKEARDIISKDVMLAIREFFVNGKLLKELNHTIIALIPKVSSLARVNDYRPISCCNVLFKCISKIIANHIKESLKMLVSSNQSAFVPGRNIADNILLTQELMHNYHLNRGPPRCAFKVDIQNAYDTVDWNFLKDILLGFGFHDRLGKRGLRQGDPLSPYLFTLVMEILTLMIRRRVQPSDSFTYHRYCSKLEIVNLCFADDLFLFAHGDTSSTKVIMEALDEFKNVSGLTPSLPKSKAYFCNVLNHVKLSILQILPFEEDRLPVKYLGVPLVSSGLIIRDFLLDIEQIMRGFLSSHSSIRKGQAKVAWDVVCLPRKEGGLGGGFNHATTLSEVIVDGHFIWPNEWHSSFLDLNSIVVPILRIGVRDEPEWRNLDGVVKPFSVSAVWHVICPRGDVVLWYNCVWFTGCIPRHAFNMWLIMKRRLKTQDMLRAWDNVDAANVSCALCELQADSHDHLFFECMFSTQVWRKVRVMAGLPSANPSMDSIIHDIIPFASRKNSKSVCSKRVLAASAYFIWQERNNHLFRNERRSVDQVAECILNSRRNRRRSKQPFILEESPVDMMVDQRTMAELLRAPTEGYTEAIVVPPILVEQFELKHSLINMMTSDQFFRLKKDNPHDHIRLFNKITSTIKYKDVPNSAIKLMRFPFSLAWVAHRWLEKEPSRSILTWEDIFSKFINEFFPPSRTTNLRNEISNFQQRFNESFHEAYDRYKDLLHAYPHHGFTELHQLDTFYNALNPADQDSLNSATGEIAKLTHAVNQQTSAVTTVMTAILKQFQATSPPASVKSIEEICVTCGGAHPYYQCLAAGGNTFLELRENIQGYVSAAAVNYNQCNSVYRPPGMANQIRPPGSGSLPSNTVANPKGELKAITTQSGIVLDGPSVPTPPPFINQEEDERVEETLTDQDLAEYTIKKMIKALLSNKEKLQELANTPLNENCSAVILKKLPKKLKDPRKFLISCGFNELKCKALADLAGIARDVFVLVGKFTFPADFFIVDYESDPRVPLILGRPFLRTARALIDAHGEEMILRDGDERLTLNMRHDTSSYSNQPQKESINLINVFNNSSKDFLEELFLTNQPSGNPTFSSHPELTSSEVKDDIFDPEGCNVLPEKLLDLDSTKDLHPLLHFDIESDLKEIEYLLYHDPIKDIDSSLKDLIDQNNLADLNDNLVDSMPEMFTDEHALDYSSPLIFDEYDDDIFEDESDTENVYDDPFDSKGDKIKESKLLMDELDLSCDFLLSSKYDSFPSEDFSKVDALPSTDNEDKVFNPGILIREKLFEIITRIVQDKKLAISNASLMIEDFDPLSVHFFSLKKFPGNGYDKKGTKSKQNRTKPSTKRKAWKSQQSKVNKKSNQTKSKPRKQESQRETKDAKNLDKIKEKGDMCILVGYSTQSKGYRVYNKRTRMIVESIHIRFDEIKEVLETSVANDTSGLVPQRQKASDYDKSDPIPQLHNVSSLADAHVPSQQELDLLFGPLYDEFFNAGSNPKDTQPTTNIQPTSAPSTPTYVHAEENNDNQAEEEHSIDDEFTNLFYHQLEQARRNPSKPVETRRQLATDPEMYMFALTVSTAKPKNIKEAVADSAWIEVMQEELHQFDRLQEEGIDFEESFAPVAHLEAVWIFIAYAAHKSFPIYHMDVKTAFLNGPLKEEVYVAQPDGFVDPDHPEKVYRLRKALYGLKQALRAWYDELSKFMISKGFTKVAYLSKSDASAGFDQIVDFLNAQEPITSPPQAQPAPPQEQPTTTSTFDMTLLNTLLETCTTLSYKVAALEQDKGRLKEKEEVNAAAKEVNAAKPTVFDDEEMAKRLQDKELEQAATKEKQEQDDFKRAQVLQQQYDQKQETINWNVMVKQMQEKHLDNIKKYQSLKRKPISPDRYEEPTKKRVARETLLQESFKKLRAEAEVLGSESTQDTPTNDPKEMSEEDVKNISYWKIIRVGGITQAYQSFKYMLKDFDREDLDALWRLVKERFSISVPTVDKEKALWVELTRLYKPNADDVFWKLQIYMHYPII</sequence>
<feature type="domain" description="Reverse transcriptase" evidence="3">
    <location>
        <begin position="1006"/>
        <end position="1259"/>
    </location>
</feature>
<feature type="region of interest" description="Disordered" evidence="2">
    <location>
        <begin position="651"/>
        <end position="680"/>
    </location>
</feature>
<dbReference type="GO" id="GO:0004190">
    <property type="term" value="F:aspartic-type endopeptidase activity"/>
    <property type="evidence" value="ECO:0007669"/>
    <property type="project" value="UniProtKB-KW"/>
</dbReference>
<keyword evidence="1" id="KW-0645">Protease</keyword>